<dbReference type="EMBL" id="JBIMSO010000005">
    <property type="protein sequence ID" value="MFH5207074.1"/>
    <property type="molecule type" value="Genomic_DNA"/>
</dbReference>
<name>A0ABW7JKA6_9NOCA</name>
<evidence type="ECO:0000313" key="2">
    <source>
        <dbReference type="Proteomes" id="UP001609175"/>
    </source>
</evidence>
<comment type="caution">
    <text evidence="1">The sequence shown here is derived from an EMBL/GenBank/DDBJ whole genome shotgun (WGS) entry which is preliminary data.</text>
</comment>
<protein>
    <submittedName>
        <fullName evidence="1">Uncharacterized protein</fullName>
    </submittedName>
</protein>
<evidence type="ECO:0000313" key="1">
    <source>
        <dbReference type="EMBL" id="MFH5207074.1"/>
    </source>
</evidence>
<organism evidence="1 2">
    <name type="scientific">Antrihabitans spumae</name>
    <dbReference type="NCBI Taxonomy" id="3373370"/>
    <lineage>
        <taxon>Bacteria</taxon>
        <taxon>Bacillati</taxon>
        <taxon>Actinomycetota</taxon>
        <taxon>Actinomycetes</taxon>
        <taxon>Mycobacteriales</taxon>
        <taxon>Nocardiaceae</taxon>
        <taxon>Antrihabitans</taxon>
    </lineage>
</organism>
<accession>A0ABW7JKA6</accession>
<gene>
    <name evidence="1" type="ORF">ACHIPZ_02380</name>
</gene>
<dbReference type="RefSeq" id="WP_395112511.1">
    <property type="nucleotide sequence ID" value="NZ_JBIMSO010000005.1"/>
</dbReference>
<dbReference type="Proteomes" id="UP001609175">
    <property type="component" value="Unassembled WGS sequence"/>
</dbReference>
<reference evidence="1 2" key="1">
    <citation type="submission" date="2024-10" db="EMBL/GenBank/DDBJ databases">
        <authorList>
            <person name="Riesco R."/>
        </authorList>
    </citation>
    <scope>NUCLEOTIDE SEQUENCE [LARGE SCALE GENOMIC DNA]</scope>
    <source>
        <strain evidence="1 2">NCIMB 15449</strain>
    </source>
</reference>
<proteinExistence type="predicted"/>
<sequence>MPDQACEVGNALATLRFPSACFDFACLLLTSYRDWVSDIDNARAEQDLIVERATSVAFRAEIVH</sequence>